<sequence length="88" mass="9841">MTNRDIVNKTDDLLDGIQSKVEVFLDDSSKVLTSTLLNMTHVEEPVFELANAITDFNSTLLNLVDSLQDFETIRLDTATNFSRAANAY</sequence>
<comment type="caution">
    <text evidence="1">The sequence shown here is derived from an EMBL/GenBank/DDBJ whole genome shotgun (WGS) entry which is preliminary data.</text>
</comment>
<name>A0A7J7K384_BUGNE</name>
<dbReference type="EMBL" id="VXIV02001509">
    <property type="protein sequence ID" value="KAF6032394.1"/>
    <property type="molecule type" value="Genomic_DNA"/>
</dbReference>
<keyword evidence="2" id="KW-1185">Reference proteome</keyword>
<reference evidence="1" key="1">
    <citation type="submission" date="2020-06" db="EMBL/GenBank/DDBJ databases">
        <title>Draft genome of Bugula neritina, a colonial animal packing powerful symbionts and potential medicines.</title>
        <authorList>
            <person name="Rayko M."/>
        </authorList>
    </citation>
    <scope>NUCLEOTIDE SEQUENCE [LARGE SCALE GENOMIC DNA]</scope>
    <source>
        <strain evidence="1">Kwan_BN1</strain>
    </source>
</reference>
<evidence type="ECO:0000313" key="1">
    <source>
        <dbReference type="EMBL" id="KAF6032394.1"/>
    </source>
</evidence>
<dbReference type="AlphaFoldDB" id="A0A7J7K384"/>
<proteinExistence type="predicted"/>
<gene>
    <name evidence="1" type="ORF">EB796_009290</name>
</gene>
<evidence type="ECO:0000313" key="2">
    <source>
        <dbReference type="Proteomes" id="UP000593567"/>
    </source>
</evidence>
<dbReference type="Proteomes" id="UP000593567">
    <property type="component" value="Unassembled WGS sequence"/>
</dbReference>
<accession>A0A7J7K384</accession>
<protein>
    <submittedName>
        <fullName evidence="1">Uncharacterized protein</fullName>
    </submittedName>
</protein>
<organism evidence="1 2">
    <name type="scientific">Bugula neritina</name>
    <name type="common">Brown bryozoan</name>
    <name type="synonym">Sertularia neritina</name>
    <dbReference type="NCBI Taxonomy" id="10212"/>
    <lineage>
        <taxon>Eukaryota</taxon>
        <taxon>Metazoa</taxon>
        <taxon>Spiralia</taxon>
        <taxon>Lophotrochozoa</taxon>
        <taxon>Bryozoa</taxon>
        <taxon>Gymnolaemata</taxon>
        <taxon>Cheilostomatida</taxon>
        <taxon>Flustrina</taxon>
        <taxon>Buguloidea</taxon>
        <taxon>Bugulidae</taxon>
        <taxon>Bugula</taxon>
    </lineage>
</organism>